<evidence type="ECO:0000313" key="15">
    <source>
        <dbReference type="EMBL" id="TPX07248.1"/>
    </source>
</evidence>
<dbReference type="Gene3D" id="3.30.160.60">
    <property type="entry name" value="Classic Zinc Finger"/>
    <property type="match status" value="1"/>
</dbReference>
<evidence type="ECO:0000256" key="4">
    <source>
        <dbReference type="ARBA" id="ARBA00022487"/>
    </source>
</evidence>
<feature type="compositionally biased region" description="Basic and acidic residues" evidence="13">
    <location>
        <begin position="1089"/>
        <end position="1100"/>
    </location>
</feature>
<keyword evidence="16" id="KW-1185">Reference proteome</keyword>
<sequence>MRSLGIYSLGALLGAGLARANAPPAKPCATGAFSGVLPPEATVLSAVSVPAGGSYGEGPADIAYPINPTNLPELCALIVNVSSSASSSFRFGVFLPADWNERMLTIGNGGFAGGINWLEMGTGVKYGHAVVSTDTGHNSTAGDNEWALRAEEKRKDFGYRAIHGSVAIGKKIVAAYYGKGIAFSYYSGGSTGGRQGLKELQLHADSFDGALIGAPAWWTKRLQPWTTRAAIWNLPVGSPNHVPVELFKVLEAEVLRQCDAADGVADGIVSAPEACSFDFSALACKASGTENASSCFTEAQIETMRHIYAPYTIGDELVFPGAELSSESQMPFLFGGSAPSSYGDGYIRNFVLDDPDWTWQQYNDSLIALSDARDAGGCTADGFAAMKQFARAGGKLVLYHGLADALIPPGSARVLRDKIRAAMRAACQETDSWFRFFLVPGMQHVQGTAVGAPWYFGGSGQAAGLTAGKGGAPGDVVAGLGELGLRDAKHDLMLAMMEWVEKGRPIDEMVATSWNVERDVTSGVLRQRVLCSEPKKQVFIGGDEKKLENWNANAVDGNSLHILTLDGRIADMMTTTNSPPVDVDGSTKEEIDETSPEHKTLKYSLLGPSLLKAGQDAVDQSKVSEIIYNASKGSKFFNREEVKDKILTQKIDQILAKKARLEKLDLSHELRQADTLIAQLELSRDLSQYIVHVDCDAFYAAVELLDRPELAHVPFAVGGGVLTTCNYVARKYGCRSGMAGFVAKKLCPDLVMLKLNFEKYTAKATEVREVLAEYDPRFESASIDEAYLNITEYCAERAVRPADAVAQMRAEISERTKITVSAGIAANGKLAKICSNMNKPNGQYVLPNDRVAIMAFMKNLPCRKVNGIGRVFERELAAIGVKTCGDIYDHRQYLSRLFGEKAFEFLMHCYLGLGRTRIQPAEEYERKSVGTESTFGDISDPEKLREKLRWTAEELEKDMKRAECKGRTLVLKVKLHTYEVFTRQVVTPKAISLADDLYNYSLPILAKLEQEMPGMKLRLMGLRCTHLVSTKKPDTMAFFGLRPRRTESSDSDQRSSKRKASEDADGGAEDEWEQWPEEEPDQYDVDVDSDAKPGTEEESPHRRHGKEVVPNPKKKDAPPPEELWDCPICSRPQPADERQFNEHIDLCLSRQTIRDAVQEDIGGSSSAAAATTSRGTTPEASSKRIKTGGAEKKRGRPAAAADPRQKKLSFG</sequence>
<dbReference type="FunFam" id="3.30.70.270:FF:000014">
    <property type="entry name" value="DNA polymerase kappa subunit"/>
    <property type="match status" value="1"/>
</dbReference>
<dbReference type="GeneID" id="41978289"/>
<evidence type="ECO:0000256" key="2">
    <source>
        <dbReference type="ARBA" id="ARBA00006249"/>
    </source>
</evidence>
<dbReference type="FunFam" id="1.10.150.810:FF:000003">
    <property type="entry name" value="DNA polymerase kappa subunit"/>
    <property type="match status" value="1"/>
</dbReference>
<dbReference type="FunFam" id="1.10.150.810:FF:000001">
    <property type="entry name" value="DNA polymerase kappa"/>
    <property type="match status" value="1"/>
</dbReference>
<feature type="signal peptide" evidence="11">
    <location>
        <begin position="1"/>
        <end position="20"/>
    </location>
</feature>
<dbReference type="EMBL" id="SKBQ01000092">
    <property type="protein sequence ID" value="TPX07248.1"/>
    <property type="molecule type" value="Genomic_DNA"/>
</dbReference>
<dbReference type="InParanoid" id="A0A507AQT5"/>
<dbReference type="GO" id="GO:0006281">
    <property type="term" value="P:DNA repair"/>
    <property type="evidence" value="ECO:0007669"/>
    <property type="project" value="InterPro"/>
</dbReference>
<evidence type="ECO:0000256" key="3">
    <source>
        <dbReference type="ARBA" id="ARBA00010945"/>
    </source>
</evidence>
<dbReference type="Gene3D" id="3.30.1490.100">
    <property type="entry name" value="DNA polymerase, Y-family, little finger domain"/>
    <property type="match status" value="1"/>
</dbReference>
<feature type="chain" id="PRO_5021512029" description="Carboxylic ester hydrolase" evidence="11">
    <location>
        <begin position="21"/>
        <end position="1211"/>
    </location>
</feature>
<dbReference type="SUPFAM" id="SSF53474">
    <property type="entry name" value="alpha/beta-Hydrolases"/>
    <property type="match status" value="1"/>
</dbReference>
<comment type="caution">
    <text evidence="15">The sequence shown here is derived from an EMBL/GenBank/DDBJ whole genome shotgun (WGS) entry which is preliminary data.</text>
</comment>
<evidence type="ECO:0000256" key="11">
    <source>
        <dbReference type="RuleBase" id="RU361238"/>
    </source>
</evidence>
<dbReference type="GO" id="GO:0005634">
    <property type="term" value="C:nucleus"/>
    <property type="evidence" value="ECO:0007669"/>
    <property type="project" value="TreeGrafter"/>
</dbReference>
<dbReference type="InterPro" id="IPR036775">
    <property type="entry name" value="DNA_pol_Y-fam_lit_finger_sf"/>
</dbReference>
<comment type="similarity">
    <text evidence="2 11">Belongs to the tannase family.</text>
</comment>
<protein>
    <recommendedName>
        <fullName evidence="11">Carboxylic ester hydrolase</fullName>
        <ecNumber evidence="11">3.1.1.-</ecNumber>
    </recommendedName>
</protein>
<evidence type="ECO:0000313" key="16">
    <source>
        <dbReference type="Proteomes" id="UP000319257"/>
    </source>
</evidence>
<evidence type="ECO:0000256" key="6">
    <source>
        <dbReference type="ARBA" id="ARBA00022729"/>
    </source>
</evidence>
<keyword evidence="10" id="KW-1015">Disulfide bond</keyword>
<comment type="similarity">
    <text evidence="3">Belongs to the DNA polymerase type-Y family.</text>
</comment>
<keyword evidence="12" id="KW-0175">Coiled coil</keyword>
<evidence type="ECO:0000259" key="14">
    <source>
        <dbReference type="PROSITE" id="PS50173"/>
    </source>
</evidence>
<dbReference type="Pfam" id="PF07519">
    <property type="entry name" value="Tannase"/>
    <property type="match status" value="1"/>
</dbReference>
<keyword evidence="5" id="KW-0479">Metal-binding</keyword>
<dbReference type="GO" id="GO:0003887">
    <property type="term" value="F:DNA-directed DNA polymerase activity"/>
    <property type="evidence" value="ECO:0007669"/>
    <property type="project" value="InterPro"/>
</dbReference>
<feature type="domain" description="UmuC" evidence="14">
    <location>
        <begin position="690"/>
        <end position="869"/>
    </location>
</feature>
<organism evidence="15 16">
    <name type="scientific">Thyridium curvatum</name>
    <dbReference type="NCBI Taxonomy" id="1093900"/>
    <lineage>
        <taxon>Eukaryota</taxon>
        <taxon>Fungi</taxon>
        <taxon>Dikarya</taxon>
        <taxon>Ascomycota</taxon>
        <taxon>Pezizomycotina</taxon>
        <taxon>Sordariomycetes</taxon>
        <taxon>Sordariomycetidae</taxon>
        <taxon>Thyridiales</taxon>
        <taxon>Thyridiaceae</taxon>
        <taxon>Thyridium</taxon>
    </lineage>
</organism>
<evidence type="ECO:0000256" key="9">
    <source>
        <dbReference type="ARBA" id="ARBA00023128"/>
    </source>
</evidence>
<reference evidence="15 16" key="1">
    <citation type="submission" date="2019-06" db="EMBL/GenBank/DDBJ databases">
        <title>Draft genome sequence of the filamentous fungus Phialemoniopsis curvata isolated from diesel fuel.</title>
        <authorList>
            <person name="Varaljay V.A."/>
            <person name="Lyon W.J."/>
            <person name="Crouch A.L."/>
            <person name="Drake C.E."/>
            <person name="Hollomon J.M."/>
            <person name="Nadeau L.J."/>
            <person name="Nunn H.S."/>
            <person name="Stevenson B.S."/>
            <person name="Bojanowski C.L."/>
            <person name="Crookes-Goodson W.J."/>
        </authorList>
    </citation>
    <scope>NUCLEOTIDE SEQUENCE [LARGE SCALE GENOMIC DNA]</scope>
    <source>
        <strain evidence="15 16">D216</strain>
    </source>
</reference>
<dbReference type="InterPro" id="IPR029058">
    <property type="entry name" value="AB_hydrolase_fold"/>
</dbReference>
<dbReference type="InterPro" id="IPR050116">
    <property type="entry name" value="DNA_polymerase-Y"/>
</dbReference>
<accession>A0A507AQT5</accession>
<dbReference type="OrthoDB" id="1747274at2759"/>
<evidence type="ECO:0000256" key="7">
    <source>
        <dbReference type="ARBA" id="ARBA00022801"/>
    </source>
</evidence>
<keyword evidence="9" id="KW-0496">Mitochondrion</keyword>
<comment type="subcellular location">
    <subcellularLocation>
        <location evidence="1">Mitochondrion</location>
    </subcellularLocation>
</comment>
<dbReference type="Gene3D" id="3.30.70.270">
    <property type="match status" value="2"/>
</dbReference>
<evidence type="ECO:0000256" key="12">
    <source>
        <dbReference type="SAM" id="Coils"/>
    </source>
</evidence>
<dbReference type="InterPro" id="IPR024728">
    <property type="entry name" value="PolY_HhH_motif"/>
</dbReference>
<dbReference type="GO" id="GO:0046872">
    <property type="term" value="F:metal ion binding"/>
    <property type="evidence" value="ECO:0007669"/>
    <property type="project" value="UniProtKB-KW"/>
</dbReference>
<dbReference type="Pfam" id="PF00817">
    <property type="entry name" value="IMS"/>
    <property type="match status" value="1"/>
</dbReference>
<dbReference type="InterPro" id="IPR043128">
    <property type="entry name" value="Rev_trsase/Diguanyl_cyclase"/>
</dbReference>
<dbReference type="InterPro" id="IPR001126">
    <property type="entry name" value="UmuC"/>
</dbReference>
<dbReference type="Pfam" id="PF11798">
    <property type="entry name" value="IMS_HHH"/>
    <property type="match status" value="1"/>
</dbReference>
<dbReference type="InterPro" id="IPR043502">
    <property type="entry name" value="DNA/RNA_pol_sf"/>
</dbReference>
<dbReference type="FunFam" id="1.10.150.20:FF:000039">
    <property type="entry name" value="Polymerase (DNA directed) kappa"/>
    <property type="match status" value="1"/>
</dbReference>
<dbReference type="GO" id="GO:0005739">
    <property type="term" value="C:mitochondrion"/>
    <property type="evidence" value="ECO:0007669"/>
    <property type="project" value="UniProtKB-SubCell"/>
</dbReference>
<dbReference type="PROSITE" id="PS50173">
    <property type="entry name" value="UMUC"/>
    <property type="match status" value="1"/>
</dbReference>
<dbReference type="Gene3D" id="1.10.150.810">
    <property type="match status" value="1"/>
</dbReference>
<gene>
    <name evidence="15" type="ORF">E0L32_010842</name>
</gene>
<evidence type="ECO:0000256" key="13">
    <source>
        <dbReference type="SAM" id="MobiDB-lite"/>
    </source>
</evidence>
<dbReference type="STRING" id="1093900.A0A507AQT5"/>
<dbReference type="Gene3D" id="3.40.1170.60">
    <property type="match status" value="1"/>
</dbReference>
<dbReference type="InterPro" id="IPR017961">
    <property type="entry name" value="DNA_pol_Y-fam_little_finger"/>
</dbReference>
<evidence type="ECO:0000256" key="1">
    <source>
        <dbReference type="ARBA" id="ARBA00004173"/>
    </source>
</evidence>
<dbReference type="SUPFAM" id="SSF56672">
    <property type="entry name" value="DNA/RNA polymerases"/>
    <property type="match status" value="1"/>
</dbReference>
<dbReference type="GO" id="GO:0070987">
    <property type="term" value="P:error-free translesion synthesis"/>
    <property type="evidence" value="ECO:0007669"/>
    <property type="project" value="UniProtKB-ARBA"/>
</dbReference>
<evidence type="ECO:0000256" key="10">
    <source>
        <dbReference type="ARBA" id="ARBA00023157"/>
    </source>
</evidence>
<keyword evidence="6 11" id="KW-0732">Signal</keyword>
<dbReference type="FunFam" id="3.40.1170.60:FF:000012">
    <property type="entry name" value="Putative DNA-directed polymerase kappa"/>
    <property type="match status" value="1"/>
</dbReference>
<dbReference type="EC" id="3.1.1.-" evidence="11"/>
<dbReference type="AlphaFoldDB" id="A0A507AQT5"/>
<dbReference type="FunFam" id="3.30.1490.100:FF:000010">
    <property type="entry name" value="DNA-directed polymerase kappa"/>
    <property type="match status" value="1"/>
</dbReference>
<dbReference type="SUPFAM" id="SSF100879">
    <property type="entry name" value="Lesion bypass DNA polymerase (Y-family), little finger domain"/>
    <property type="match status" value="1"/>
</dbReference>
<evidence type="ECO:0000256" key="8">
    <source>
        <dbReference type="ARBA" id="ARBA00022837"/>
    </source>
</evidence>
<dbReference type="PANTHER" id="PTHR11076">
    <property type="entry name" value="DNA REPAIR POLYMERASE UMUC / TRANSFERASE FAMILY MEMBER"/>
    <property type="match status" value="1"/>
</dbReference>
<dbReference type="Gene3D" id="1.10.150.20">
    <property type="entry name" value="5' to 3' exonuclease, C-terminal subdomain"/>
    <property type="match status" value="1"/>
</dbReference>
<feature type="coiled-coil region" evidence="12">
    <location>
        <begin position="945"/>
        <end position="972"/>
    </location>
</feature>
<feature type="compositionally biased region" description="Low complexity" evidence="13">
    <location>
        <begin position="1162"/>
        <end position="1177"/>
    </location>
</feature>
<dbReference type="CDD" id="cd03586">
    <property type="entry name" value="PolY_Pol_IV_kappa"/>
    <property type="match status" value="1"/>
</dbReference>
<dbReference type="NCBIfam" id="NF002677">
    <property type="entry name" value="PRK02406.1"/>
    <property type="match status" value="1"/>
</dbReference>
<dbReference type="PANTHER" id="PTHR11076:SF33">
    <property type="entry name" value="DNA POLYMERASE KAPPA"/>
    <property type="match status" value="1"/>
</dbReference>
<keyword evidence="4" id="KW-0719">Serine esterase</keyword>
<evidence type="ECO:0000256" key="5">
    <source>
        <dbReference type="ARBA" id="ARBA00022723"/>
    </source>
</evidence>
<keyword evidence="8" id="KW-0106">Calcium</keyword>
<feature type="region of interest" description="Disordered" evidence="13">
    <location>
        <begin position="1158"/>
        <end position="1211"/>
    </location>
</feature>
<proteinExistence type="inferred from homology"/>
<dbReference type="Proteomes" id="UP000319257">
    <property type="component" value="Unassembled WGS sequence"/>
</dbReference>
<dbReference type="InterPro" id="IPR011118">
    <property type="entry name" value="Tannase/feruloyl_esterase"/>
</dbReference>
<dbReference type="RefSeq" id="XP_030988959.1">
    <property type="nucleotide sequence ID" value="XM_031133504.1"/>
</dbReference>
<dbReference type="GO" id="GO:0042276">
    <property type="term" value="P:error-prone translesion synthesis"/>
    <property type="evidence" value="ECO:0007669"/>
    <property type="project" value="TreeGrafter"/>
</dbReference>
<dbReference type="GO" id="GO:0003684">
    <property type="term" value="F:damaged DNA binding"/>
    <property type="evidence" value="ECO:0007669"/>
    <property type="project" value="InterPro"/>
</dbReference>
<feature type="compositionally biased region" description="Acidic residues" evidence="13">
    <location>
        <begin position="1063"/>
        <end position="1088"/>
    </location>
</feature>
<dbReference type="InterPro" id="IPR022880">
    <property type="entry name" value="DNApol_IV"/>
</dbReference>
<name>A0A507AQT5_9PEZI</name>
<keyword evidence="7 11" id="KW-0378">Hydrolase</keyword>
<dbReference type="Pfam" id="PF11799">
    <property type="entry name" value="IMS_C"/>
    <property type="match status" value="1"/>
</dbReference>
<dbReference type="GO" id="GO:0030600">
    <property type="term" value="F:feruloyl esterase activity"/>
    <property type="evidence" value="ECO:0007669"/>
    <property type="project" value="UniProtKB-ARBA"/>
</dbReference>
<feature type="region of interest" description="Disordered" evidence="13">
    <location>
        <begin position="1038"/>
        <end position="1134"/>
    </location>
</feature>
<feature type="compositionally biased region" description="Basic and acidic residues" evidence="13">
    <location>
        <begin position="1044"/>
        <end position="1062"/>
    </location>
</feature>